<feature type="domain" description="Temptin Cys/Cys disulfide" evidence="2">
    <location>
        <begin position="2"/>
        <end position="38"/>
    </location>
</feature>
<dbReference type="InterPro" id="IPR055313">
    <property type="entry name" value="Temptin-like"/>
</dbReference>
<evidence type="ECO:0000259" key="2">
    <source>
        <dbReference type="Pfam" id="PF24784"/>
    </source>
</evidence>
<dbReference type="Proteomes" id="UP000285060">
    <property type="component" value="Unassembled WGS sequence"/>
</dbReference>
<dbReference type="EMBL" id="QUSY01001996">
    <property type="protein sequence ID" value="RHY22798.1"/>
    <property type="molecule type" value="Genomic_DNA"/>
</dbReference>
<keyword evidence="4" id="KW-1185">Reference proteome</keyword>
<dbReference type="PANTHER" id="PTHR34737">
    <property type="entry name" value="EF-HAND DOMAIN-CONTAINING PROTEIN"/>
    <property type="match status" value="1"/>
</dbReference>
<comment type="caution">
    <text evidence="3">The sequence shown here is derived from an EMBL/GenBank/DDBJ whole genome shotgun (WGS) entry which is preliminary data.</text>
</comment>
<protein>
    <recommendedName>
        <fullName evidence="2">Temptin Cys/Cys disulfide domain-containing protein</fullName>
    </recommendedName>
</protein>
<keyword evidence="1" id="KW-0812">Transmembrane</keyword>
<evidence type="ECO:0000256" key="1">
    <source>
        <dbReference type="SAM" id="Phobius"/>
    </source>
</evidence>
<accession>A0A3R6Y1K7</accession>
<dbReference type="AlphaFoldDB" id="A0A3R6Y1K7"/>
<feature type="transmembrane region" description="Helical" evidence="1">
    <location>
        <begin position="64"/>
        <end position="84"/>
    </location>
</feature>
<evidence type="ECO:0000313" key="4">
    <source>
        <dbReference type="Proteomes" id="UP000285060"/>
    </source>
</evidence>
<name>A0A3R6Y1K7_9STRA</name>
<proteinExistence type="predicted"/>
<dbReference type="Pfam" id="PF24784">
    <property type="entry name" value="Temptin_C"/>
    <property type="match status" value="1"/>
</dbReference>
<keyword evidence="1" id="KW-0472">Membrane</keyword>
<organism evidence="3 4">
    <name type="scientific">Aphanomyces invadans</name>
    <dbReference type="NCBI Taxonomy" id="157072"/>
    <lineage>
        <taxon>Eukaryota</taxon>
        <taxon>Sar</taxon>
        <taxon>Stramenopiles</taxon>
        <taxon>Oomycota</taxon>
        <taxon>Saprolegniomycetes</taxon>
        <taxon>Saprolegniales</taxon>
        <taxon>Verrucalvaceae</taxon>
        <taxon>Aphanomyces</taxon>
    </lineage>
</organism>
<reference evidence="3 4" key="1">
    <citation type="submission" date="2018-08" db="EMBL/GenBank/DDBJ databases">
        <title>Aphanomyces genome sequencing and annotation.</title>
        <authorList>
            <person name="Minardi D."/>
            <person name="Oidtmann B."/>
            <person name="Van Der Giezen M."/>
            <person name="Studholme D.J."/>
        </authorList>
    </citation>
    <scope>NUCLEOTIDE SEQUENCE [LARGE SCALE GENOMIC DNA]</scope>
    <source>
        <strain evidence="3 4">NJM0002</strain>
    </source>
</reference>
<evidence type="ECO:0000313" key="3">
    <source>
        <dbReference type="EMBL" id="RHY22798.1"/>
    </source>
</evidence>
<dbReference type="PANTHER" id="PTHR34737:SF2">
    <property type="entry name" value="EF-HAND DOMAIN-CONTAINING PROTEIN"/>
    <property type="match status" value="1"/>
</dbReference>
<gene>
    <name evidence="3" type="ORF">DYB32_009390</name>
</gene>
<keyword evidence="1" id="KW-1133">Transmembrane helix</keyword>
<sequence>MRDSDGDGLTNGQELGDPCCIWTKGAIPNQTVGLSDPGLGTSARNKTDATIACPEKSHAMSLEAFTPPSLLFLVGMAFVGMAFVEI</sequence>
<dbReference type="InterPro" id="IPR057626">
    <property type="entry name" value="S-S_Temptin"/>
</dbReference>